<dbReference type="SMART" id="SM00360">
    <property type="entry name" value="RRM"/>
    <property type="match status" value="1"/>
</dbReference>
<evidence type="ECO:0000259" key="3">
    <source>
        <dbReference type="PROSITE" id="PS50102"/>
    </source>
</evidence>
<feature type="compositionally biased region" description="Polar residues" evidence="2">
    <location>
        <begin position="109"/>
        <end position="119"/>
    </location>
</feature>
<keyword evidence="1" id="KW-0694">RNA-binding</keyword>
<dbReference type="GO" id="GO:0003723">
    <property type="term" value="F:RNA binding"/>
    <property type="evidence" value="ECO:0007669"/>
    <property type="project" value="UniProtKB-UniRule"/>
</dbReference>
<dbReference type="CDD" id="cd00590">
    <property type="entry name" value="RRM_SF"/>
    <property type="match status" value="1"/>
</dbReference>
<dbReference type="InterPro" id="IPR000504">
    <property type="entry name" value="RRM_dom"/>
</dbReference>
<feature type="compositionally biased region" description="Basic and acidic residues" evidence="2">
    <location>
        <begin position="17"/>
        <end position="32"/>
    </location>
</feature>
<reference evidence="4 5" key="1">
    <citation type="submission" date="2018-08" db="EMBL/GenBank/DDBJ databases">
        <authorList>
            <person name="Muller C M."/>
        </authorList>
    </citation>
    <scope>NUCLEOTIDE SEQUENCE [LARGE SCALE GENOMIC DNA]</scope>
</reference>
<evidence type="ECO:0000313" key="4">
    <source>
        <dbReference type="EMBL" id="VDB91205.1"/>
    </source>
</evidence>
<dbReference type="Proteomes" id="UP000324639">
    <property type="component" value="Chromosome Bgt_-08"/>
</dbReference>
<protein>
    <submittedName>
        <fullName evidence="4">Bgt-20154</fullName>
    </submittedName>
</protein>
<dbReference type="InterPro" id="IPR035979">
    <property type="entry name" value="RBD_domain_sf"/>
</dbReference>
<name>A0A9X9QEZ1_BLUGR</name>
<sequence length="248" mass="26176">MLHRDLGLSSAQSYRQARRDATNPQKIEKPVTVERGTSSQKGSPSKAWQATPVPTAPKVNSNNSGSRRGRAKGQPSESGGNDPFAVTIKPPAPVVLLKKSDNHQNHVASNLIGSSSISKPTPAGPSRKNPVILPSEGATQAFVKHANPSQGITESLLKEAMEKFGTTSKVEIDKRKGFAYVNFTEAEGLKNAMAANPISVAQGTVQVMQRKGTGLPPEKKSTNHTAHSSSRSGRAGRGTVSRRGGRGA</sequence>
<feature type="compositionally biased region" description="Low complexity" evidence="2">
    <location>
        <begin position="228"/>
        <end position="242"/>
    </location>
</feature>
<feature type="region of interest" description="Disordered" evidence="2">
    <location>
        <begin position="1"/>
        <end position="88"/>
    </location>
</feature>
<feature type="compositionally biased region" description="Polar residues" evidence="2">
    <location>
        <begin position="35"/>
        <end position="48"/>
    </location>
</feature>
<dbReference type="InterPro" id="IPR012677">
    <property type="entry name" value="Nucleotide-bd_a/b_plait_sf"/>
</dbReference>
<feature type="domain" description="RRM" evidence="3">
    <location>
        <begin position="139"/>
        <end position="205"/>
    </location>
</feature>
<dbReference type="AlphaFoldDB" id="A0A9X9QEZ1"/>
<keyword evidence="5" id="KW-1185">Reference proteome</keyword>
<dbReference type="SUPFAM" id="SSF54928">
    <property type="entry name" value="RNA-binding domain, RBD"/>
    <property type="match status" value="1"/>
</dbReference>
<organism evidence="4 5">
    <name type="scientific">Blumeria graminis f. sp. tritici</name>
    <dbReference type="NCBI Taxonomy" id="62690"/>
    <lineage>
        <taxon>Eukaryota</taxon>
        <taxon>Fungi</taxon>
        <taxon>Dikarya</taxon>
        <taxon>Ascomycota</taxon>
        <taxon>Pezizomycotina</taxon>
        <taxon>Leotiomycetes</taxon>
        <taxon>Erysiphales</taxon>
        <taxon>Erysiphaceae</taxon>
        <taxon>Blumeria</taxon>
    </lineage>
</organism>
<dbReference type="Gene3D" id="3.30.70.330">
    <property type="match status" value="1"/>
</dbReference>
<proteinExistence type="predicted"/>
<dbReference type="PROSITE" id="PS50102">
    <property type="entry name" value="RRM"/>
    <property type="match status" value="1"/>
</dbReference>
<evidence type="ECO:0000256" key="2">
    <source>
        <dbReference type="SAM" id="MobiDB-lite"/>
    </source>
</evidence>
<dbReference type="Pfam" id="PF00076">
    <property type="entry name" value="RRM_1"/>
    <property type="match status" value="1"/>
</dbReference>
<evidence type="ECO:0000313" key="5">
    <source>
        <dbReference type="Proteomes" id="UP000324639"/>
    </source>
</evidence>
<dbReference type="EMBL" id="LR026991">
    <property type="protein sequence ID" value="VDB91205.1"/>
    <property type="molecule type" value="Genomic_DNA"/>
</dbReference>
<feature type="region of interest" description="Disordered" evidence="2">
    <location>
        <begin position="208"/>
        <end position="248"/>
    </location>
</feature>
<gene>
    <name evidence="4" type="ORF">BGT96224V316_LOCUS6171</name>
</gene>
<accession>A0A9X9QEZ1</accession>
<evidence type="ECO:0000256" key="1">
    <source>
        <dbReference type="PROSITE-ProRule" id="PRU00176"/>
    </source>
</evidence>
<feature type="region of interest" description="Disordered" evidence="2">
    <location>
        <begin position="109"/>
        <end position="130"/>
    </location>
</feature>